<sequence>MTTPLRAQREQRGWTKTQLDARLRQAAARRGEVLPQPQSLARQIARWENGHGPVGEFYQPLFCEVYECSPAELGFVERAEIRASDQEPLNELATELARAASVDAEVASLLQAQTDGLRLLDGRQGAQLIRDQMRAHIAHIEELHRHAVKPGVRAMLAKVLADTSRTGWLAGA</sequence>
<evidence type="ECO:0000313" key="2">
    <source>
        <dbReference type="Proteomes" id="UP001501822"/>
    </source>
</evidence>
<keyword evidence="2" id="KW-1185">Reference proteome</keyword>
<dbReference type="Proteomes" id="UP001501822">
    <property type="component" value="Unassembled WGS sequence"/>
</dbReference>
<dbReference type="RefSeq" id="WP_252802460.1">
    <property type="nucleotide sequence ID" value="NZ_BAAABM010000016.1"/>
</dbReference>
<evidence type="ECO:0000313" key="1">
    <source>
        <dbReference type="EMBL" id="GAA0333061.1"/>
    </source>
</evidence>
<name>A0ABN0WCT4_9ACTN</name>
<reference evidence="1 2" key="1">
    <citation type="journal article" date="2019" name="Int. J. Syst. Evol. Microbiol.">
        <title>The Global Catalogue of Microorganisms (GCM) 10K type strain sequencing project: providing services to taxonomists for standard genome sequencing and annotation.</title>
        <authorList>
            <consortium name="The Broad Institute Genomics Platform"/>
            <consortium name="The Broad Institute Genome Sequencing Center for Infectious Disease"/>
            <person name="Wu L."/>
            <person name="Ma J."/>
        </authorList>
    </citation>
    <scope>NUCLEOTIDE SEQUENCE [LARGE SCALE GENOMIC DNA]</scope>
    <source>
        <strain evidence="1 2">JCM 3146</strain>
    </source>
</reference>
<dbReference type="EMBL" id="BAAABM010000016">
    <property type="protein sequence ID" value="GAA0333061.1"/>
    <property type="molecule type" value="Genomic_DNA"/>
</dbReference>
<gene>
    <name evidence="1" type="ORF">GCM10010151_23560</name>
</gene>
<protein>
    <recommendedName>
        <fullName evidence="3">HTH cro/C1-type domain-containing protein</fullName>
    </recommendedName>
</protein>
<accession>A0ABN0WCT4</accession>
<organism evidence="1 2">
    <name type="scientific">Actinoallomurus spadix</name>
    <dbReference type="NCBI Taxonomy" id="79912"/>
    <lineage>
        <taxon>Bacteria</taxon>
        <taxon>Bacillati</taxon>
        <taxon>Actinomycetota</taxon>
        <taxon>Actinomycetes</taxon>
        <taxon>Streptosporangiales</taxon>
        <taxon>Thermomonosporaceae</taxon>
        <taxon>Actinoallomurus</taxon>
    </lineage>
</organism>
<evidence type="ECO:0008006" key="3">
    <source>
        <dbReference type="Google" id="ProtNLM"/>
    </source>
</evidence>
<comment type="caution">
    <text evidence="1">The sequence shown here is derived from an EMBL/GenBank/DDBJ whole genome shotgun (WGS) entry which is preliminary data.</text>
</comment>
<proteinExistence type="predicted"/>